<organism evidence="1 2">
    <name type="scientific">Mycobacterium simiae</name>
    <name type="common">Mycobacterium habana</name>
    <dbReference type="NCBI Taxonomy" id="1784"/>
    <lineage>
        <taxon>Bacteria</taxon>
        <taxon>Bacillati</taxon>
        <taxon>Actinomycetota</taxon>
        <taxon>Actinomycetes</taxon>
        <taxon>Mycobacteriales</taxon>
        <taxon>Mycobacteriaceae</taxon>
        <taxon>Mycobacterium</taxon>
        <taxon>Mycobacterium simiae complex</taxon>
    </lineage>
</organism>
<dbReference type="InterPro" id="IPR007325">
    <property type="entry name" value="KFase/CYL"/>
</dbReference>
<dbReference type="GO" id="GO:0004061">
    <property type="term" value="F:arylformamidase activity"/>
    <property type="evidence" value="ECO:0007669"/>
    <property type="project" value="InterPro"/>
</dbReference>
<proteinExistence type="predicted"/>
<keyword evidence="2" id="KW-1185">Reference proteome</keyword>
<gene>
    <name evidence="1" type="ORF">B5M45_06190</name>
</gene>
<dbReference type="PANTHER" id="PTHR31118:SF12">
    <property type="entry name" value="CYCLASE-LIKE PROTEIN 2"/>
    <property type="match status" value="1"/>
</dbReference>
<dbReference type="RefSeq" id="WP_084949037.1">
    <property type="nucleotide sequence ID" value="NZ_MZZM01000012.1"/>
</dbReference>
<dbReference type="SUPFAM" id="SSF102198">
    <property type="entry name" value="Putative cyclase"/>
    <property type="match status" value="1"/>
</dbReference>
<protein>
    <recommendedName>
        <fullName evidence="3">Cyclase</fullName>
    </recommendedName>
</protein>
<name>A0A1X0YBP1_MYCSI</name>
<dbReference type="STRING" id="1784.VC42_08525"/>
<dbReference type="Pfam" id="PF04199">
    <property type="entry name" value="Cyclase"/>
    <property type="match status" value="1"/>
</dbReference>
<accession>A0A1X0YBP1</accession>
<dbReference type="InterPro" id="IPR037175">
    <property type="entry name" value="KFase_sf"/>
</dbReference>
<dbReference type="AlphaFoldDB" id="A0A1X0YBP1"/>
<sequence length="277" mass="30628">MTTTTRAALVAAGQQKALAESAVRTPPPSTPLLGADLLERSNHVVDLTRPLYEGMPMWFGHQKTFTPTNQDHERFKELHHTEIGFYARNLIISEHAGTHTDATIEYDPAGLSIEKLALEMYYGSAVCLDMSEAQWMDPDPDCIGWATEDVVRRAEAKLEAAGESIKPGDIVLAWFDYGDRHFPMPQYINHNPGFSWDGLEYLARKGIVNIGTDCSAIDNSADDKFSGHMVCKKYGLVNTEHLANLGQLVNKRFQFWGLPLNITGGTGSPIRAIAVLP</sequence>
<dbReference type="Proteomes" id="UP000193040">
    <property type="component" value="Unassembled WGS sequence"/>
</dbReference>
<evidence type="ECO:0000313" key="2">
    <source>
        <dbReference type="Proteomes" id="UP000193040"/>
    </source>
</evidence>
<evidence type="ECO:0008006" key="3">
    <source>
        <dbReference type="Google" id="ProtNLM"/>
    </source>
</evidence>
<comment type="caution">
    <text evidence="1">The sequence shown here is derived from an EMBL/GenBank/DDBJ whole genome shotgun (WGS) entry which is preliminary data.</text>
</comment>
<reference evidence="1 2" key="1">
    <citation type="submission" date="2017-03" db="EMBL/GenBank/DDBJ databases">
        <title>Genomic insights into Mycobacterium simiae human colonization.</title>
        <authorList>
            <person name="Steffani J.L."/>
            <person name="Brunck M.E."/>
            <person name="Cruz E."/>
            <person name="Montiel R."/>
            <person name="Barona F."/>
        </authorList>
    </citation>
    <scope>NUCLEOTIDE SEQUENCE [LARGE SCALE GENOMIC DNA]</scope>
    <source>
        <strain evidence="1 2">MsiGto</strain>
    </source>
</reference>
<dbReference type="GO" id="GO:0019441">
    <property type="term" value="P:L-tryptophan catabolic process to kynurenine"/>
    <property type="evidence" value="ECO:0007669"/>
    <property type="project" value="InterPro"/>
</dbReference>
<dbReference type="PANTHER" id="PTHR31118">
    <property type="entry name" value="CYCLASE-LIKE PROTEIN 2"/>
    <property type="match status" value="1"/>
</dbReference>
<dbReference type="Gene3D" id="3.50.30.50">
    <property type="entry name" value="Putative cyclase"/>
    <property type="match status" value="1"/>
</dbReference>
<evidence type="ECO:0000313" key="1">
    <source>
        <dbReference type="EMBL" id="ORJ62621.1"/>
    </source>
</evidence>
<dbReference type="EMBL" id="MZZM01000012">
    <property type="protein sequence ID" value="ORJ62621.1"/>
    <property type="molecule type" value="Genomic_DNA"/>
</dbReference>